<dbReference type="GO" id="GO:0006351">
    <property type="term" value="P:DNA-templated transcription"/>
    <property type="evidence" value="ECO:0007669"/>
    <property type="project" value="TreeGrafter"/>
</dbReference>
<comment type="similarity">
    <text evidence="1">Belongs to the RelB/DinJ antitoxin family.</text>
</comment>
<keyword evidence="2" id="KW-1277">Toxin-antitoxin system</keyword>
<name>A0A3M9XKU5_9HYPH</name>
<comment type="caution">
    <text evidence="3">The sequence shown here is derived from an EMBL/GenBank/DDBJ whole genome shotgun (WGS) entry which is preliminary data.</text>
</comment>
<dbReference type="InterPro" id="IPR013321">
    <property type="entry name" value="Arc_rbn_hlx_hlx"/>
</dbReference>
<dbReference type="OrthoDB" id="9799097at2"/>
<dbReference type="PANTHER" id="PTHR38781">
    <property type="entry name" value="ANTITOXIN DINJ-RELATED"/>
    <property type="match status" value="1"/>
</dbReference>
<keyword evidence="4" id="KW-1185">Reference proteome</keyword>
<accession>A0A3M9XKU5</accession>
<reference evidence="3 4" key="1">
    <citation type="submission" date="2018-08" db="EMBL/GenBank/DDBJ databases">
        <title>Genome sequence of Methylocystis hirsuta CSC1, a methanotroph able to accumulate PHAs.</title>
        <authorList>
            <person name="Bordel S."/>
            <person name="Rodriguez E."/>
            <person name="Gancedo J."/>
            <person name="Munoz R."/>
        </authorList>
    </citation>
    <scope>NUCLEOTIDE SEQUENCE [LARGE SCALE GENOMIC DNA]</scope>
    <source>
        <strain evidence="3 4">CSC1</strain>
    </source>
</reference>
<sequence length="85" mass="9300">MSADDIVQARIDPETKRRAAAVLEPMGLSISDAIRLLMLRIVDQQRLPFETGAPNAESVEAMNELAKGKGERFDSAKALFEDLGL</sequence>
<dbReference type="GO" id="GO:0000987">
    <property type="term" value="F:cis-regulatory region sequence-specific DNA binding"/>
    <property type="evidence" value="ECO:0007669"/>
    <property type="project" value="InterPro"/>
</dbReference>
<evidence type="ECO:0000313" key="3">
    <source>
        <dbReference type="EMBL" id="RNJ48849.1"/>
    </source>
</evidence>
<dbReference type="RefSeq" id="WP_123174847.1">
    <property type="nucleotide sequence ID" value="NZ_QWDD01000001.1"/>
</dbReference>
<dbReference type="Pfam" id="PF04221">
    <property type="entry name" value="RelB"/>
    <property type="match status" value="1"/>
</dbReference>
<dbReference type="PANTHER" id="PTHR38781:SF1">
    <property type="entry name" value="ANTITOXIN DINJ-RELATED"/>
    <property type="match status" value="1"/>
</dbReference>
<gene>
    <name evidence="3" type="ORF">D1O30_03660</name>
</gene>
<dbReference type="InterPro" id="IPR007337">
    <property type="entry name" value="RelB/DinJ"/>
</dbReference>
<dbReference type="Proteomes" id="UP000268623">
    <property type="component" value="Unassembled WGS sequence"/>
</dbReference>
<dbReference type="GO" id="GO:0015643">
    <property type="term" value="F:toxic substance binding"/>
    <property type="evidence" value="ECO:0007669"/>
    <property type="project" value="InterPro"/>
</dbReference>
<dbReference type="Gene3D" id="1.10.1220.10">
    <property type="entry name" value="Met repressor-like"/>
    <property type="match status" value="1"/>
</dbReference>
<dbReference type="PIRSF" id="PIRSF003108">
    <property type="entry name" value="DinJ"/>
    <property type="match status" value="1"/>
</dbReference>
<dbReference type="GO" id="GO:0044010">
    <property type="term" value="P:single-species biofilm formation"/>
    <property type="evidence" value="ECO:0007669"/>
    <property type="project" value="InterPro"/>
</dbReference>
<dbReference type="NCBIfam" id="TIGR02384">
    <property type="entry name" value="RelB_DinJ"/>
    <property type="match status" value="1"/>
</dbReference>
<organism evidence="3 4">
    <name type="scientific">Methylocystis hirsuta</name>
    <dbReference type="NCBI Taxonomy" id="369798"/>
    <lineage>
        <taxon>Bacteria</taxon>
        <taxon>Pseudomonadati</taxon>
        <taxon>Pseudomonadota</taxon>
        <taxon>Alphaproteobacteria</taxon>
        <taxon>Hyphomicrobiales</taxon>
        <taxon>Methylocystaceae</taxon>
        <taxon>Methylocystis</taxon>
    </lineage>
</organism>
<dbReference type="InterPro" id="IPR026262">
    <property type="entry name" value="DinJ"/>
</dbReference>
<evidence type="ECO:0000256" key="2">
    <source>
        <dbReference type="ARBA" id="ARBA00022649"/>
    </source>
</evidence>
<dbReference type="AlphaFoldDB" id="A0A3M9XKU5"/>
<dbReference type="GO" id="GO:0006355">
    <property type="term" value="P:regulation of DNA-templated transcription"/>
    <property type="evidence" value="ECO:0007669"/>
    <property type="project" value="InterPro"/>
</dbReference>
<dbReference type="EMBL" id="QWDD01000001">
    <property type="protein sequence ID" value="RNJ48849.1"/>
    <property type="molecule type" value="Genomic_DNA"/>
</dbReference>
<evidence type="ECO:0000256" key="1">
    <source>
        <dbReference type="ARBA" id="ARBA00010562"/>
    </source>
</evidence>
<protein>
    <submittedName>
        <fullName evidence="3">Type II toxin-antitoxin system RelB/DinJ family antitoxin</fullName>
    </submittedName>
</protein>
<evidence type="ECO:0000313" key="4">
    <source>
        <dbReference type="Proteomes" id="UP000268623"/>
    </source>
</evidence>
<proteinExistence type="inferred from homology"/>